<protein>
    <submittedName>
        <fullName evidence="2">Uncharacterized protein</fullName>
    </submittedName>
</protein>
<organism evidence="2 3">
    <name type="scientific">Pseudomonas fluorescens</name>
    <dbReference type="NCBI Taxonomy" id="294"/>
    <lineage>
        <taxon>Bacteria</taxon>
        <taxon>Pseudomonadati</taxon>
        <taxon>Pseudomonadota</taxon>
        <taxon>Gammaproteobacteria</taxon>
        <taxon>Pseudomonadales</taxon>
        <taxon>Pseudomonadaceae</taxon>
        <taxon>Pseudomonas</taxon>
    </lineage>
</organism>
<reference evidence="2 3" key="1">
    <citation type="submission" date="2015-09" db="EMBL/GenBank/DDBJ databases">
        <authorList>
            <person name="Jackson K.R."/>
            <person name="Lunt B.L."/>
            <person name="Fisher J.N.B."/>
            <person name="Gardner A.V."/>
            <person name="Bailey M.E."/>
            <person name="Deus L.M."/>
            <person name="Earl A.S."/>
            <person name="Gibby P.D."/>
            <person name="Hartmann K.A."/>
            <person name="Liu J.E."/>
            <person name="Manci A.M."/>
            <person name="Nielsen D.A."/>
            <person name="Solomon M.B."/>
            <person name="Breakwell D.P."/>
            <person name="Burnett S.H."/>
            <person name="Grose J.H."/>
        </authorList>
    </citation>
    <scope>NUCLEOTIDE SEQUENCE [LARGE SCALE GENOMIC DNA]</scope>
    <source>
        <strain evidence="2 3">S613</strain>
    </source>
</reference>
<feature type="compositionally biased region" description="Pro residues" evidence="1">
    <location>
        <begin position="40"/>
        <end position="50"/>
    </location>
</feature>
<sequence length="176" mass="18880">MRAIRPAPRPGTPAARTSTQVPRPVTRGITIRTKSGSPGTGPPKAAPGPGAPGLIGACGAERCDEFQSMAMGLQEPSWLHRAGLAGRSTVRQRHVQVPGQGRSHQLHQPSHRQRPLHSPEWHGGRRCRRQGKGPATACAGRQLRRGADPGVHLHPQGYSSICEPAPRRDLRTGRCP</sequence>
<evidence type="ECO:0000256" key="1">
    <source>
        <dbReference type="SAM" id="MobiDB-lite"/>
    </source>
</evidence>
<dbReference type="EMBL" id="LJXB01000091">
    <property type="protein sequence ID" value="KPU53984.1"/>
    <property type="molecule type" value="Genomic_DNA"/>
</dbReference>
<feature type="compositionally biased region" description="Basic and acidic residues" evidence="1">
    <location>
        <begin position="165"/>
        <end position="176"/>
    </location>
</feature>
<accession>A0A0P9AVC7</accession>
<name>A0A0P9AVC7_PSEFL</name>
<evidence type="ECO:0000313" key="2">
    <source>
        <dbReference type="EMBL" id="KPU53984.1"/>
    </source>
</evidence>
<comment type="caution">
    <text evidence="2">The sequence shown here is derived from an EMBL/GenBank/DDBJ whole genome shotgun (WGS) entry which is preliminary data.</text>
</comment>
<feature type="compositionally biased region" description="Low complexity" evidence="1">
    <location>
        <begin position="1"/>
        <end position="16"/>
    </location>
</feature>
<feature type="region of interest" description="Disordered" evidence="1">
    <location>
        <begin position="1"/>
        <end position="55"/>
    </location>
</feature>
<dbReference type="Proteomes" id="UP000050349">
    <property type="component" value="Unassembled WGS sequence"/>
</dbReference>
<proteinExistence type="predicted"/>
<evidence type="ECO:0000313" key="3">
    <source>
        <dbReference type="Proteomes" id="UP000050349"/>
    </source>
</evidence>
<gene>
    <name evidence="2" type="ORF">AN403_1174</name>
</gene>
<dbReference type="AlphaFoldDB" id="A0A0P9AVC7"/>
<feature type="region of interest" description="Disordered" evidence="1">
    <location>
        <begin position="84"/>
        <end position="176"/>
    </location>
</feature>